<dbReference type="KEGG" id="mpar:F7D14_15285"/>
<evidence type="ECO:0000256" key="1">
    <source>
        <dbReference type="SAM" id="MobiDB-lite"/>
    </source>
</evidence>
<evidence type="ECO:0000313" key="3">
    <source>
        <dbReference type="EMBL" id="QGM98708.1"/>
    </source>
</evidence>
<keyword evidence="2" id="KW-0732">Signal</keyword>
<dbReference type="RefSeq" id="WP_154420031.1">
    <property type="nucleotide sequence ID" value="NZ_CP044331.1"/>
</dbReference>
<evidence type="ECO:0000313" key="4">
    <source>
        <dbReference type="Proteomes" id="UP000422569"/>
    </source>
</evidence>
<reference evidence="3 4" key="1">
    <citation type="submission" date="2019-09" db="EMBL/GenBank/DDBJ databases">
        <title>Isolation and complete genome sequencing of Methylocystis species.</title>
        <authorList>
            <person name="Rumah B.L."/>
            <person name="Stead C.E."/>
            <person name="Stevens B.C."/>
            <person name="Minton N.P."/>
            <person name="Grosse-Honebrink A."/>
            <person name="Zhang Y."/>
        </authorList>
    </citation>
    <scope>NUCLEOTIDE SEQUENCE [LARGE SCALE GENOMIC DNA]</scope>
    <source>
        <strain evidence="3 4">BRCS2</strain>
    </source>
</reference>
<feature type="chain" id="PRO_5025679507" description="DUF2937 family protein" evidence="2">
    <location>
        <begin position="27"/>
        <end position="378"/>
    </location>
</feature>
<protein>
    <recommendedName>
        <fullName evidence="5">DUF2937 family protein</fullName>
    </recommendedName>
</protein>
<accession>A0A6B8M814</accession>
<keyword evidence="4" id="KW-1185">Reference proteome</keyword>
<evidence type="ECO:0008006" key="5">
    <source>
        <dbReference type="Google" id="ProtNLM"/>
    </source>
</evidence>
<organism evidence="3 4">
    <name type="scientific">Methylocystis parvus</name>
    <dbReference type="NCBI Taxonomy" id="134"/>
    <lineage>
        <taxon>Bacteria</taxon>
        <taxon>Pseudomonadati</taxon>
        <taxon>Pseudomonadota</taxon>
        <taxon>Alphaproteobacteria</taxon>
        <taxon>Hyphomicrobiales</taxon>
        <taxon>Methylocystaceae</taxon>
        <taxon>Methylocystis</taxon>
    </lineage>
</organism>
<dbReference type="AlphaFoldDB" id="A0A6B8M814"/>
<evidence type="ECO:0000256" key="2">
    <source>
        <dbReference type="SAM" id="SignalP"/>
    </source>
</evidence>
<proteinExistence type="predicted"/>
<dbReference type="Proteomes" id="UP000422569">
    <property type="component" value="Chromosome"/>
</dbReference>
<name>A0A6B8M814_9HYPH</name>
<feature type="region of interest" description="Disordered" evidence="1">
    <location>
        <begin position="353"/>
        <end position="378"/>
    </location>
</feature>
<feature type="signal peptide" evidence="2">
    <location>
        <begin position="1"/>
        <end position="26"/>
    </location>
</feature>
<dbReference type="EMBL" id="CP044331">
    <property type="protein sequence ID" value="QGM98708.1"/>
    <property type="molecule type" value="Genomic_DNA"/>
</dbReference>
<sequence length="378" mass="39329">MRARALFFLSLAALLFWLAARSLTPAFDGLRLAATKDDPVALADARLDQTLTATRFSQALDAALAADDADLARSFIELGRLRRLAPTAEQERRLAALDAEAEEKTVEDFTQGFLHGARDNGPAFTGALIGDLTGYGDLRDLWSEGEKVRRGEEPDQLVVGLAAAGLALSAVTWSSVGALLPARSGMTIVKSAQKAGRLSRPLARALGATAAKAVDREALTAGFSAVAKADFAAARAAAVKVVRPGALATFRAVGEDAAAIYRRAGASGVKDALAVAEDGAELGKAARLAKARGGATRAILATLGRGALVFGGLAAAAVEAVFVFLGSLLGLATMAQRLGFWLGRRRFVPSPRATVKRSGLSPAKKFASRPKEFPTPPV</sequence>
<gene>
    <name evidence="3" type="ORF">F7D14_15285</name>
</gene>